<dbReference type="InterPro" id="IPR005192">
    <property type="entry name" value="Glyco_hydro_49_C"/>
</dbReference>
<dbReference type="InterPro" id="IPR023226">
    <property type="entry name" value="Glyco_hydro_49_N_dom"/>
</dbReference>
<proteinExistence type="predicted"/>
<evidence type="ECO:0000313" key="6">
    <source>
        <dbReference type="Proteomes" id="UP000315389"/>
    </source>
</evidence>
<accession>A0A542ZWC7</accession>
<evidence type="ECO:0000256" key="1">
    <source>
        <dbReference type="SAM" id="MobiDB-lite"/>
    </source>
</evidence>
<dbReference type="InterPro" id="IPR006311">
    <property type="entry name" value="TAT_signal"/>
</dbReference>
<evidence type="ECO:0000259" key="3">
    <source>
        <dbReference type="Pfam" id="PF03718"/>
    </source>
</evidence>
<dbReference type="AlphaFoldDB" id="A0A542ZWC7"/>
<reference evidence="5 6" key="1">
    <citation type="submission" date="2019-06" db="EMBL/GenBank/DDBJ databases">
        <title>Sequencing the genomes of 1000 actinobacteria strains.</title>
        <authorList>
            <person name="Klenk H.-P."/>
        </authorList>
    </citation>
    <scope>NUCLEOTIDE SEQUENCE [LARGE SCALE GENOMIC DNA]</scope>
    <source>
        <strain evidence="5 6">DSM 4813</strain>
    </source>
</reference>
<dbReference type="Proteomes" id="UP000315389">
    <property type="component" value="Unassembled WGS sequence"/>
</dbReference>
<dbReference type="Pfam" id="PF03718">
    <property type="entry name" value="Glyco_hydro_49"/>
    <property type="match status" value="1"/>
</dbReference>
<dbReference type="InterPro" id="IPR012334">
    <property type="entry name" value="Pectin_lyas_fold"/>
</dbReference>
<dbReference type="Pfam" id="PF18841">
    <property type="entry name" value="B_solenoid_dext"/>
    <property type="match status" value="1"/>
</dbReference>
<dbReference type="EMBL" id="VFOS01000001">
    <property type="protein sequence ID" value="TQL64657.1"/>
    <property type="molecule type" value="Genomic_DNA"/>
</dbReference>
<name>A0A542ZWC7_RARFA</name>
<dbReference type="Gene3D" id="2.60.350.10">
    <property type="entry name" value="Dextranase, N-terminal"/>
    <property type="match status" value="1"/>
</dbReference>
<feature type="signal peptide" evidence="2">
    <location>
        <begin position="1"/>
        <end position="34"/>
    </location>
</feature>
<sequence length="924" mass="100254">MTTPHRTPHTRRRAVATAFIVLAGLILTSGHAAATPRTETPAAAVAGDTLHSLGVAAPSTAHTPSLRTWWHMNAEANADVPVAAQNVRQSTFYTVKVASDTARATWYDSFTYLTIPRSGKGKPGYEDPADGGYHQDGAENVWENAEEIGGTNAHHTMSWTTFEYAAATWVDVHLATGESVQSIDDVQLRPRNLDFVRYLVNSSTVRILVPYSPDGYRFSVEFAPQLTEVVGANRDYWHSAPAQPDVSVGRMIEPRNAMIVFAEAIPSGDEAQASIPGPDDGEIYRPTPGEIRNLHTVNADVLYFEPGTYHMGADYRAVLNPRVRWIYFAPGAYVKGAFEFPSNAATTSYKITGFGVLSGEQYVYEADTRNPGFTRRDPSQYSDCHAACVKPLRFDSASGVPQTLDLQGVTIAEPPYHSFVVYGDESSFAMNVRNYHQVGAWYWQTDGLELYDGSTMRDSFIHANDDVLKIYHSNVTIDNTVVWKGPNGPVIQWGWVPRNIANVRVSRTYVIHNQMQWDTINTCVLNSSRHWDFSGDDNRASRAANIANVTIEDTYVEGAVNCMARIYALSNTSDLTIKGMYVDGWVEPGTRLASHLTADKDSTQSSLPVVIGTNPHGVTIQNYAVGNAYVESRRDDGGWGNWHDNKLGRLYVGLPWESWDVYRASGAPDVPFPTGSAAGLTDPCGDDSVNHSGLNCPDDPDPCDAAAPGCGEPCGAADCPGGPDDNDPKPGGPSTAPVKISSKTIPTLTGTARVGKRLRATSGTWSQPGVTVRYQWLRAGKPIAGATGAAYTLKNADAGKLVRVRVSATKPGYASGNAQSAPRRGAKALTKVTVKRSAARAGARHTIRVRIATAATKRPAGKLRVRIGNRLISVKVRAKDRGRVTVVSRATAGRARVTAKFTPAKKLARYTTRATSRRVTVTLR</sequence>
<keyword evidence="5" id="KW-0378">Hydrolase</keyword>
<dbReference type="InterPro" id="IPR041402">
    <property type="entry name" value="B_solenoid_dext"/>
</dbReference>
<comment type="caution">
    <text evidence="5">The sequence shown here is derived from an EMBL/GenBank/DDBJ whole genome shotgun (WGS) entry which is preliminary data.</text>
</comment>
<protein>
    <submittedName>
        <fullName evidence="5">Glycosyl hydrolase family 49</fullName>
    </submittedName>
</protein>
<evidence type="ECO:0000256" key="2">
    <source>
        <dbReference type="SAM" id="SignalP"/>
    </source>
</evidence>
<dbReference type="RefSeq" id="WP_142119754.1">
    <property type="nucleotide sequence ID" value="NZ_BAAASV010000001.1"/>
</dbReference>
<dbReference type="GO" id="GO:0004553">
    <property type="term" value="F:hydrolase activity, hydrolyzing O-glycosyl compounds"/>
    <property type="evidence" value="ECO:0007669"/>
    <property type="project" value="InterPro"/>
</dbReference>
<gene>
    <name evidence="5" type="ORF">FB461_1166</name>
</gene>
<dbReference type="Pfam" id="PF17433">
    <property type="entry name" value="Glyco_hydro_49N"/>
    <property type="match status" value="1"/>
</dbReference>
<feature type="domain" description="Glycoside hydrolase family 49 N-terminal" evidence="4">
    <location>
        <begin position="59"/>
        <end position="263"/>
    </location>
</feature>
<evidence type="ECO:0000259" key="4">
    <source>
        <dbReference type="Pfam" id="PF17433"/>
    </source>
</evidence>
<dbReference type="Pfam" id="PF18783">
    <property type="entry name" value="IPU_b_solenoid"/>
    <property type="match status" value="1"/>
</dbReference>
<dbReference type="PROSITE" id="PS51318">
    <property type="entry name" value="TAT"/>
    <property type="match status" value="1"/>
</dbReference>
<dbReference type="OrthoDB" id="9806081at2"/>
<organism evidence="5 6">
    <name type="scientific">Rarobacter faecitabidus</name>
    <dbReference type="NCBI Taxonomy" id="13243"/>
    <lineage>
        <taxon>Bacteria</taxon>
        <taxon>Bacillati</taxon>
        <taxon>Actinomycetota</taxon>
        <taxon>Actinomycetes</taxon>
        <taxon>Micrococcales</taxon>
        <taxon>Rarobacteraceae</taxon>
        <taxon>Rarobacter</taxon>
    </lineage>
</organism>
<feature type="region of interest" description="Disordered" evidence="1">
    <location>
        <begin position="721"/>
        <end position="742"/>
    </location>
</feature>
<dbReference type="Gene3D" id="2.60.40.2700">
    <property type="match status" value="1"/>
</dbReference>
<dbReference type="InterPro" id="IPR041274">
    <property type="entry name" value="IPU_b_solenoid"/>
</dbReference>
<dbReference type="InterPro" id="IPR011050">
    <property type="entry name" value="Pectin_lyase_fold/virulence"/>
</dbReference>
<dbReference type="SUPFAM" id="SSF101596">
    <property type="entry name" value="Dextranase, N-terminal domain"/>
    <property type="match status" value="1"/>
</dbReference>
<dbReference type="SMR" id="A0A542ZWC7"/>
<keyword evidence="2" id="KW-0732">Signal</keyword>
<feature type="chain" id="PRO_5039188471" evidence="2">
    <location>
        <begin position="35"/>
        <end position="924"/>
    </location>
</feature>
<keyword evidence="6" id="KW-1185">Reference proteome</keyword>
<feature type="domain" description="Glycoside hydrolase family 49 C-terminal" evidence="3">
    <location>
        <begin position="540"/>
        <end position="661"/>
    </location>
</feature>
<dbReference type="InterPro" id="IPR035953">
    <property type="entry name" value="Dextranase_N-ter"/>
</dbReference>
<dbReference type="SUPFAM" id="SSF51126">
    <property type="entry name" value="Pectin lyase-like"/>
    <property type="match status" value="1"/>
</dbReference>
<dbReference type="Gene3D" id="2.160.20.10">
    <property type="entry name" value="Single-stranded right-handed beta-helix, Pectin lyase-like"/>
    <property type="match status" value="1"/>
</dbReference>
<evidence type="ECO:0000313" key="5">
    <source>
        <dbReference type="EMBL" id="TQL64657.1"/>
    </source>
</evidence>